<name>A0A9P5P8N3_9AGAR</name>
<dbReference type="AlphaFoldDB" id="A0A9P5P8N3"/>
<proteinExistence type="predicted"/>
<dbReference type="Proteomes" id="UP000772434">
    <property type="component" value="Unassembled WGS sequence"/>
</dbReference>
<keyword evidence="2" id="KW-1185">Reference proteome</keyword>
<gene>
    <name evidence="1" type="ORF">BDP27DRAFT_1453774</name>
</gene>
<comment type="caution">
    <text evidence="1">The sequence shown here is derived from an EMBL/GenBank/DDBJ whole genome shotgun (WGS) entry which is preliminary data.</text>
</comment>
<reference evidence="1" key="1">
    <citation type="submission" date="2020-11" db="EMBL/GenBank/DDBJ databases">
        <authorList>
            <consortium name="DOE Joint Genome Institute"/>
            <person name="Ahrendt S."/>
            <person name="Riley R."/>
            <person name="Andreopoulos W."/>
            <person name="Labutti K."/>
            <person name="Pangilinan J."/>
            <person name="Ruiz-Duenas F.J."/>
            <person name="Barrasa J.M."/>
            <person name="Sanchez-Garcia M."/>
            <person name="Camarero S."/>
            <person name="Miyauchi S."/>
            <person name="Serrano A."/>
            <person name="Linde D."/>
            <person name="Babiker R."/>
            <person name="Drula E."/>
            <person name="Ayuso-Fernandez I."/>
            <person name="Pacheco R."/>
            <person name="Padilla G."/>
            <person name="Ferreira P."/>
            <person name="Barriuso J."/>
            <person name="Kellner H."/>
            <person name="Castanera R."/>
            <person name="Alfaro M."/>
            <person name="Ramirez L."/>
            <person name="Pisabarro A.G."/>
            <person name="Kuo A."/>
            <person name="Tritt A."/>
            <person name="Lipzen A."/>
            <person name="He G."/>
            <person name="Yan M."/>
            <person name="Ng V."/>
            <person name="Cullen D."/>
            <person name="Martin F."/>
            <person name="Rosso M.-N."/>
            <person name="Henrissat B."/>
            <person name="Hibbett D."/>
            <person name="Martinez A.T."/>
            <person name="Grigoriev I.V."/>
        </authorList>
    </citation>
    <scope>NUCLEOTIDE SEQUENCE</scope>
    <source>
        <strain evidence="1">AH 40177</strain>
    </source>
</reference>
<evidence type="ECO:0000313" key="2">
    <source>
        <dbReference type="Proteomes" id="UP000772434"/>
    </source>
</evidence>
<organism evidence="1 2">
    <name type="scientific">Rhodocollybia butyracea</name>
    <dbReference type="NCBI Taxonomy" id="206335"/>
    <lineage>
        <taxon>Eukaryota</taxon>
        <taxon>Fungi</taxon>
        <taxon>Dikarya</taxon>
        <taxon>Basidiomycota</taxon>
        <taxon>Agaricomycotina</taxon>
        <taxon>Agaricomycetes</taxon>
        <taxon>Agaricomycetidae</taxon>
        <taxon>Agaricales</taxon>
        <taxon>Marasmiineae</taxon>
        <taxon>Omphalotaceae</taxon>
        <taxon>Rhodocollybia</taxon>
    </lineage>
</organism>
<dbReference type="EMBL" id="JADNRY010000351">
    <property type="protein sequence ID" value="KAF9058781.1"/>
    <property type="molecule type" value="Genomic_DNA"/>
</dbReference>
<sequence>MSASVTPPCKGHTDPDNLILTTHPVDTLDTCASSWFLCSKQTDLSTFEDKLPTGVFATPSCKTTNVLCLSPEKTSNSAVFPMKQAVGTLANTGDFSRKAVVCVPSPTEYFVGFVIFSIKGQRVIVSGLECEIVECLKHKVPEASTVDLAVRRIGGSSKLGLYVAGHPEYCLRFYVSLGSKASLVPTHRFQFLFCVSRNHMPEMLWYGLSLPASTTIQKGHVRSDN</sequence>
<accession>A0A9P5P8N3</accession>
<protein>
    <submittedName>
        <fullName evidence="1">Uncharacterized protein</fullName>
    </submittedName>
</protein>
<evidence type="ECO:0000313" key="1">
    <source>
        <dbReference type="EMBL" id="KAF9058781.1"/>
    </source>
</evidence>